<dbReference type="PANTHER" id="PTHR13832:SF565">
    <property type="entry name" value="AT28366P-RELATED"/>
    <property type="match status" value="1"/>
</dbReference>
<dbReference type="AlphaFoldDB" id="D2V4P0"/>
<feature type="region of interest" description="Disordered" evidence="10">
    <location>
        <begin position="334"/>
        <end position="373"/>
    </location>
</feature>
<dbReference type="EC" id="3.1.3.16" evidence="4"/>
<dbReference type="Gene3D" id="3.60.40.10">
    <property type="entry name" value="PPM-type phosphatase domain"/>
    <property type="match status" value="1"/>
</dbReference>
<dbReference type="CDD" id="cd00143">
    <property type="entry name" value="PP2Cc"/>
    <property type="match status" value="1"/>
</dbReference>
<feature type="compositionally biased region" description="Low complexity" evidence="10">
    <location>
        <begin position="1"/>
        <end position="15"/>
    </location>
</feature>
<feature type="domain" description="PPM-type phosphatase" evidence="11">
    <location>
        <begin position="789"/>
        <end position="1129"/>
    </location>
</feature>
<feature type="region of interest" description="Disordered" evidence="10">
    <location>
        <begin position="443"/>
        <end position="467"/>
    </location>
</feature>
<dbReference type="EMBL" id="GG738852">
    <property type="protein sequence ID" value="EFC48137.1"/>
    <property type="molecule type" value="Genomic_DNA"/>
</dbReference>
<feature type="compositionally biased region" description="Polar residues" evidence="10">
    <location>
        <begin position="25"/>
        <end position="48"/>
    </location>
</feature>
<comment type="similarity">
    <text evidence="3 9">Belongs to the PP2C family.</text>
</comment>
<dbReference type="GO" id="GO:0004722">
    <property type="term" value="F:protein serine/threonine phosphatase activity"/>
    <property type="evidence" value="ECO:0007669"/>
    <property type="project" value="UniProtKB-EC"/>
</dbReference>
<feature type="region of interest" description="Disordered" evidence="10">
    <location>
        <begin position="244"/>
        <end position="283"/>
    </location>
</feature>
<feature type="compositionally biased region" description="Low complexity" evidence="10">
    <location>
        <begin position="124"/>
        <end position="147"/>
    </location>
</feature>
<evidence type="ECO:0000256" key="5">
    <source>
        <dbReference type="ARBA" id="ARBA00022723"/>
    </source>
</evidence>
<evidence type="ECO:0000256" key="8">
    <source>
        <dbReference type="ARBA" id="ARBA00023211"/>
    </source>
</evidence>
<protein>
    <recommendedName>
        <fullName evidence="4">protein-serine/threonine phosphatase</fullName>
        <ecNumber evidence="4">3.1.3.16</ecNumber>
    </recommendedName>
</protein>
<proteinExistence type="inferred from homology"/>
<feature type="compositionally biased region" description="Basic and acidic residues" evidence="10">
    <location>
        <begin position="443"/>
        <end position="454"/>
    </location>
</feature>
<reference evidence="12 13" key="1">
    <citation type="journal article" date="2010" name="Cell">
        <title>The genome of Naegleria gruberi illuminates early eukaryotic versatility.</title>
        <authorList>
            <person name="Fritz-Laylin L.K."/>
            <person name="Prochnik S.E."/>
            <person name="Ginger M.L."/>
            <person name="Dacks J.B."/>
            <person name="Carpenter M.L."/>
            <person name="Field M.C."/>
            <person name="Kuo A."/>
            <person name="Paredez A."/>
            <person name="Chapman J."/>
            <person name="Pham J."/>
            <person name="Shu S."/>
            <person name="Neupane R."/>
            <person name="Cipriano M."/>
            <person name="Mancuso J."/>
            <person name="Tu H."/>
            <person name="Salamov A."/>
            <person name="Lindquist E."/>
            <person name="Shapiro H."/>
            <person name="Lucas S."/>
            <person name="Grigoriev I.V."/>
            <person name="Cande W.Z."/>
            <person name="Fulton C."/>
            <person name="Rokhsar D.S."/>
            <person name="Dawson S.C."/>
        </authorList>
    </citation>
    <scope>NUCLEOTIDE SEQUENCE [LARGE SCALE GENOMIC DNA]</scope>
    <source>
        <strain evidence="12 13">NEG-M</strain>
    </source>
</reference>
<evidence type="ECO:0000256" key="7">
    <source>
        <dbReference type="ARBA" id="ARBA00022912"/>
    </source>
</evidence>
<feature type="compositionally biased region" description="Polar residues" evidence="10">
    <location>
        <begin position="253"/>
        <end position="266"/>
    </location>
</feature>
<feature type="region of interest" description="Disordered" evidence="10">
    <location>
        <begin position="1"/>
        <end position="74"/>
    </location>
</feature>
<evidence type="ECO:0000313" key="12">
    <source>
        <dbReference type="EMBL" id="EFC48137.1"/>
    </source>
</evidence>
<feature type="compositionally biased region" description="Polar residues" evidence="10">
    <location>
        <begin position="148"/>
        <end position="164"/>
    </location>
</feature>
<evidence type="ECO:0000256" key="3">
    <source>
        <dbReference type="ARBA" id="ARBA00006702"/>
    </source>
</evidence>
<keyword evidence="7 9" id="KW-0904">Protein phosphatase</keyword>
<accession>D2V4P0</accession>
<dbReference type="InterPro" id="IPR015655">
    <property type="entry name" value="PP2C"/>
</dbReference>
<feature type="compositionally biased region" description="Low complexity" evidence="10">
    <location>
        <begin position="759"/>
        <end position="775"/>
    </location>
</feature>
<organism evidence="13">
    <name type="scientific">Naegleria gruberi</name>
    <name type="common">Amoeba</name>
    <dbReference type="NCBI Taxonomy" id="5762"/>
    <lineage>
        <taxon>Eukaryota</taxon>
        <taxon>Discoba</taxon>
        <taxon>Heterolobosea</taxon>
        <taxon>Tetramitia</taxon>
        <taxon>Eutetramitia</taxon>
        <taxon>Vahlkampfiidae</taxon>
        <taxon>Naegleria</taxon>
    </lineage>
</organism>
<sequence length="1136" mass="125344">MSNNNNNNTSSNNNSEFKMPPPPNMNNITSSLKSGTASIILNKGNNQGSVSPSSSSSNSTAPPIQLGQGIGSNQSSEGLVKTIMHKMPIFHSRTKSFGGTATTSMGTISTPNNRGSLKMDQPVSLTISSASPTTTSSSQSPFPNTNSGSNQVNSSLPPSTSGNNITQFAIVKSTSTPLIPTSSSGTLPNSTSTPNISTIDASPLVPPSNSQQHNQSKHLAFTFTNFSNVPSVLTNHLCMAHQEKKAKDEQRISRSTSENSNLSTITSESNGGSESDSSIPSISPSMSLHNISSTSSSSGFLEYKSKAVCFPCYEGSPLQQIGYLPSALQIQNGTPLSHSTSNPTLSHSNSGSNINTLASSTSIPSGLSRSKSRDSGIASSLAEANKNNTFWKNTSNDPHYIYKYNVSEVMTYISNNSSSGMTNPSNANSLLYHDIVLYYRDKSKNTEKSTDSKTKQPGTPSKTSSFPNSVFIKDLSMNGLTFHGTRINTRHQKYDPVNVLTHLNYYLQLYNSKVQKNFSLFYNVYRLHYDPKTGAVSNPSIVTPSPDVEEVTLIAYPFVEYPYLDPTDEKHGEKMACLPPRHTSNFVAESLFHFIFLESKGTFVFEANEMFCYGSYLFGKFDCRIFDNGGGASAKKSIKSPTELTEPSSPQSKKSNDSNNFSEYTEVKRFFSKHQCNDLCKDLNLLKHPSQMDYYRQAEQSIFKFLNHHVTSVQQSQSDSESNASTSVIPFIWRDPLQVTPKKKTHGISPNTMPPPGSTPGNNNNTTANPTESPSQSIFDFEKKQLPLAISCAQERGKRNYMEDRVYFVNKSFENFHNQKAAVLCVFDGHGGAECADYLYQNFIYHLENYQSLVFNIHEPIFSRRDLLEYAFIKVDEQYREKVIDQYRTNLSVKKGVPSPRTTSGIMACAGSTGCTVFITASEEEANTYYVTCANVGDSRAFMIHLSKIIPLSSDHKPTYEQEKRRIEMFGSRVENNRVCGLAVSRTFGDYYAKNNPDPTSTNGAINVGLTQPIQNTNLRKQAVVALPEVVKHKIHLEKPKKVVEKRKDDKDGKDVMFSSVTPSLPTLIVIASDGLFDVMNNSDVADYIYKQYYHHRVKDFNIIAKNLVNHSIFNRNSGDNVSVIIASLHYVQPDQ</sequence>
<dbReference type="eggNOG" id="KOG0698">
    <property type="taxonomic scope" value="Eukaryota"/>
</dbReference>
<evidence type="ECO:0000256" key="2">
    <source>
        <dbReference type="ARBA" id="ARBA00001946"/>
    </source>
</evidence>
<evidence type="ECO:0000259" key="11">
    <source>
        <dbReference type="PROSITE" id="PS51746"/>
    </source>
</evidence>
<gene>
    <name evidence="12" type="ORF">NAEGRDRAFT_78583</name>
</gene>
<feature type="compositionally biased region" description="Polar residues" evidence="10">
    <location>
        <begin position="334"/>
        <end position="369"/>
    </location>
</feature>
<evidence type="ECO:0000256" key="6">
    <source>
        <dbReference type="ARBA" id="ARBA00022801"/>
    </source>
</evidence>
<feature type="compositionally biased region" description="Low complexity" evidence="10">
    <location>
        <begin position="176"/>
        <end position="188"/>
    </location>
</feature>
<dbReference type="Pfam" id="PF00481">
    <property type="entry name" value="PP2C"/>
    <property type="match status" value="1"/>
</dbReference>
<dbReference type="SMART" id="SM00332">
    <property type="entry name" value="PP2Cc"/>
    <property type="match status" value="1"/>
</dbReference>
<feature type="region of interest" description="Disordered" evidence="10">
    <location>
        <begin position="740"/>
        <end position="775"/>
    </location>
</feature>
<dbReference type="PROSITE" id="PS01032">
    <property type="entry name" value="PPM_1"/>
    <property type="match status" value="1"/>
</dbReference>
<dbReference type="OMA" id="SRAFMIH"/>
<dbReference type="SUPFAM" id="SSF81606">
    <property type="entry name" value="PP2C-like"/>
    <property type="match status" value="1"/>
</dbReference>
<comment type="cofactor">
    <cofactor evidence="1">
        <name>Mn(2+)</name>
        <dbReference type="ChEBI" id="CHEBI:29035"/>
    </cofactor>
</comment>
<feature type="compositionally biased region" description="Polar residues" evidence="10">
    <location>
        <begin position="455"/>
        <end position="467"/>
    </location>
</feature>
<dbReference type="GO" id="GO:0046872">
    <property type="term" value="F:metal ion binding"/>
    <property type="evidence" value="ECO:0007669"/>
    <property type="project" value="UniProtKB-KW"/>
</dbReference>
<dbReference type="Proteomes" id="UP000006671">
    <property type="component" value="Unassembled WGS sequence"/>
</dbReference>
<dbReference type="RefSeq" id="XP_002680881.1">
    <property type="nucleotide sequence ID" value="XM_002680835.1"/>
</dbReference>
<keyword evidence="13" id="KW-1185">Reference proteome</keyword>
<feature type="compositionally biased region" description="Polar residues" evidence="10">
    <location>
        <begin position="639"/>
        <end position="659"/>
    </location>
</feature>
<dbReference type="PANTHER" id="PTHR13832">
    <property type="entry name" value="PROTEIN PHOSPHATASE 2C"/>
    <property type="match status" value="1"/>
</dbReference>
<dbReference type="InterPro" id="IPR000222">
    <property type="entry name" value="PP2C_BS"/>
</dbReference>
<keyword evidence="5" id="KW-0479">Metal-binding</keyword>
<dbReference type="InParanoid" id="D2V4P0"/>
<dbReference type="PROSITE" id="PS51746">
    <property type="entry name" value="PPM_2"/>
    <property type="match status" value="1"/>
</dbReference>
<evidence type="ECO:0000256" key="9">
    <source>
        <dbReference type="RuleBase" id="RU003465"/>
    </source>
</evidence>
<feature type="region of interest" description="Disordered" evidence="10">
    <location>
        <begin position="634"/>
        <end position="659"/>
    </location>
</feature>
<feature type="region of interest" description="Disordered" evidence="10">
    <location>
        <begin position="176"/>
        <end position="215"/>
    </location>
</feature>
<feature type="compositionally biased region" description="Low complexity" evidence="10">
    <location>
        <begin position="267"/>
        <end position="283"/>
    </location>
</feature>
<dbReference type="InterPro" id="IPR001932">
    <property type="entry name" value="PPM-type_phosphatase-like_dom"/>
</dbReference>
<feature type="compositionally biased region" description="Polar residues" evidence="10">
    <location>
        <begin position="189"/>
        <end position="200"/>
    </location>
</feature>
<feature type="compositionally biased region" description="Polar residues" evidence="10">
    <location>
        <begin position="95"/>
        <end position="115"/>
    </location>
</feature>
<dbReference type="GeneID" id="8849592"/>
<dbReference type="InterPro" id="IPR036457">
    <property type="entry name" value="PPM-type-like_dom_sf"/>
</dbReference>
<feature type="compositionally biased region" description="Low complexity" evidence="10">
    <location>
        <begin position="49"/>
        <end position="59"/>
    </location>
</feature>
<dbReference type="STRING" id="5762.D2V4P0"/>
<name>D2V4P0_NAEGR</name>
<keyword evidence="6 9" id="KW-0378">Hydrolase</keyword>
<keyword evidence="8" id="KW-0464">Manganese</keyword>
<evidence type="ECO:0000313" key="13">
    <source>
        <dbReference type="Proteomes" id="UP000006671"/>
    </source>
</evidence>
<comment type="cofactor">
    <cofactor evidence="2">
        <name>Mg(2+)</name>
        <dbReference type="ChEBI" id="CHEBI:18420"/>
    </cofactor>
</comment>
<evidence type="ECO:0000256" key="1">
    <source>
        <dbReference type="ARBA" id="ARBA00001936"/>
    </source>
</evidence>
<dbReference type="KEGG" id="ngr:NAEGRDRAFT_78583"/>
<dbReference type="OrthoDB" id="10264738at2759"/>
<evidence type="ECO:0000256" key="10">
    <source>
        <dbReference type="SAM" id="MobiDB-lite"/>
    </source>
</evidence>
<evidence type="ECO:0000256" key="4">
    <source>
        <dbReference type="ARBA" id="ARBA00013081"/>
    </source>
</evidence>
<feature type="region of interest" description="Disordered" evidence="10">
    <location>
        <begin position="94"/>
        <end position="164"/>
    </location>
</feature>
<dbReference type="VEuPathDB" id="AmoebaDB:NAEGRDRAFT_78583"/>